<reference evidence="4" key="1">
    <citation type="submission" date="2012-12" db="EMBL/GenBank/DDBJ databases">
        <authorList>
            <person name="Hellsten U."/>
            <person name="Grimwood J."/>
            <person name="Chapman J.A."/>
            <person name="Shapiro H."/>
            <person name="Aerts A."/>
            <person name="Otillar R.P."/>
            <person name="Terry A.Y."/>
            <person name="Boore J.L."/>
            <person name="Simakov O."/>
            <person name="Marletaz F."/>
            <person name="Cho S.-J."/>
            <person name="Edsinger-Gonzales E."/>
            <person name="Havlak P."/>
            <person name="Kuo D.-H."/>
            <person name="Larsson T."/>
            <person name="Lv J."/>
            <person name="Arendt D."/>
            <person name="Savage R."/>
            <person name="Osoegawa K."/>
            <person name="de Jong P."/>
            <person name="Lindberg D.R."/>
            <person name="Seaver E.C."/>
            <person name="Weisblat D.A."/>
            <person name="Putnam N.H."/>
            <person name="Grigoriev I.V."/>
            <person name="Rokhsar D.S."/>
        </authorList>
    </citation>
    <scope>NUCLEOTIDE SEQUENCE</scope>
</reference>
<dbReference type="CTD" id="20209423"/>
<evidence type="ECO:0000256" key="1">
    <source>
        <dbReference type="SAM" id="MobiDB-lite"/>
    </source>
</evidence>
<keyword evidence="4" id="KW-1185">Reference proteome</keyword>
<name>T1FKS4_HELRO</name>
<dbReference type="EMBL" id="KB096403">
    <property type="protein sequence ID" value="ESO05135.1"/>
    <property type="molecule type" value="Genomic_DNA"/>
</dbReference>
<dbReference type="CDD" id="cd00054">
    <property type="entry name" value="EGF_CA"/>
    <property type="match status" value="1"/>
</dbReference>
<feature type="region of interest" description="Disordered" evidence="1">
    <location>
        <begin position="65"/>
        <end position="110"/>
    </location>
</feature>
<dbReference type="GeneID" id="20209423"/>
<gene>
    <name evidence="3" type="primary">20209423</name>
    <name evidence="2" type="ORF">HELRODRAFT_184216</name>
</gene>
<feature type="compositionally biased region" description="Acidic residues" evidence="1">
    <location>
        <begin position="25"/>
        <end position="48"/>
    </location>
</feature>
<organism evidence="3 4">
    <name type="scientific">Helobdella robusta</name>
    <name type="common">Californian leech</name>
    <dbReference type="NCBI Taxonomy" id="6412"/>
    <lineage>
        <taxon>Eukaryota</taxon>
        <taxon>Metazoa</taxon>
        <taxon>Spiralia</taxon>
        <taxon>Lophotrochozoa</taxon>
        <taxon>Annelida</taxon>
        <taxon>Clitellata</taxon>
        <taxon>Hirudinea</taxon>
        <taxon>Rhynchobdellida</taxon>
        <taxon>Glossiphoniidae</taxon>
        <taxon>Helobdella</taxon>
    </lineage>
</organism>
<evidence type="ECO:0000313" key="2">
    <source>
        <dbReference type="EMBL" id="ESO05135.1"/>
    </source>
</evidence>
<evidence type="ECO:0000313" key="3">
    <source>
        <dbReference type="EnsemblMetazoa" id="HelroP184216"/>
    </source>
</evidence>
<reference evidence="3" key="3">
    <citation type="submission" date="2015-06" db="UniProtKB">
        <authorList>
            <consortium name="EnsemblMetazoa"/>
        </authorList>
    </citation>
    <scope>IDENTIFICATION</scope>
</reference>
<accession>T1FKS4</accession>
<dbReference type="KEGG" id="hro:HELRODRAFT_184216"/>
<dbReference type="EnsemblMetazoa" id="HelroT184216">
    <property type="protein sequence ID" value="HelroP184216"/>
    <property type="gene ID" value="HelroG184216"/>
</dbReference>
<feature type="region of interest" description="Disordered" evidence="1">
    <location>
        <begin position="1"/>
        <end position="50"/>
    </location>
</feature>
<evidence type="ECO:0000313" key="4">
    <source>
        <dbReference type="Proteomes" id="UP000015101"/>
    </source>
</evidence>
<feature type="compositionally biased region" description="Low complexity" evidence="1">
    <location>
        <begin position="75"/>
        <end position="102"/>
    </location>
</feature>
<dbReference type="AlphaFoldDB" id="T1FKS4"/>
<dbReference type="HOGENOM" id="CLU_2173693_0_0_1"/>
<reference evidence="2 4" key="2">
    <citation type="journal article" date="2013" name="Nature">
        <title>Insights into bilaterian evolution from three spiralian genomes.</title>
        <authorList>
            <person name="Simakov O."/>
            <person name="Marletaz F."/>
            <person name="Cho S.J."/>
            <person name="Edsinger-Gonzales E."/>
            <person name="Havlak P."/>
            <person name="Hellsten U."/>
            <person name="Kuo D.H."/>
            <person name="Larsson T."/>
            <person name="Lv J."/>
            <person name="Arendt D."/>
            <person name="Savage R."/>
            <person name="Osoegawa K."/>
            <person name="de Jong P."/>
            <person name="Grimwood J."/>
            <person name="Chapman J.A."/>
            <person name="Shapiro H."/>
            <person name="Aerts A."/>
            <person name="Otillar R.P."/>
            <person name="Terry A.Y."/>
            <person name="Boore J.L."/>
            <person name="Grigoriev I.V."/>
            <person name="Lindberg D.R."/>
            <person name="Seaver E.C."/>
            <person name="Weisblat D.A."/>
            <person name="Putnam N.H."/>
            <person name="Rokhsar D.S."/>
        </authorList>
    </citation>
    <scope>NUCLEOTIDE SEQUENCE</scope>
</reference>
<dbReference type="InParanoid" id="T1FKS4"/>
<proteinExistence type="predicted"/>
<dbReference type="RefSeq" id="XP_009016768.1">
    <property type="nucleotide sequence ID" value="XM_009018520.1"/>
</dbReference>
<dbReference type="Proteomes" id="UP000015101">
    <property type="component" value="Unassembled WGS sequence"/>
</dbReference>
<sequence>MATLLDECAMNNPCKNGGRCVGKNDDEDDDNDDVNKDEEDDDDGDDDGNEKWIYWKKYKRGKFLDPQKSIHHKISSISNDRSNNSRSSNSRSNNSSNNNSDNTNVSTKNI</sequence>
<protein>
    <submittedName>
        <fullName evidence="2 3">Uncharacterized protein</fullName>
    </submittedName>
</protein>
<dbReference type="EMBL" id="AMQM01009425">
    <property type="status" value="NOT_ANNOTATED_CDS"/>
    <property type="molecule type" value="Genomic_DNA"/>
</dbReference>